<evidence type="ECO:0000256" key="10">
    <source>
        <dbReference type="SAM" id="SignalP"/>
    </source>
</evidence>
<dbReference type="RefSeq" id="WP_281911928.1">
    <property type="nucleotide sequence ID" value="NZ_AP026966.1"/>
</dbReference>
<comment type="subcellular location">
    <subcellularLocation>
        <location evidence="1">Membrane</location>
    </subcellularLocation>
</comment>
<dbReference type="Pfam" id="PF02167">
    <property type="entry name" value="Cytochrom_C1"/>
    <property type="match status" value="1"/>
</dbReference>
<dbReference type="Gene3D" id="1.20.5.100">
    <property type="entry name" value="Cytochrome c1, transmembrane anchor, C-terminal"/>
    <property type="match status" value="1"/>
</dbReference>
<dbReference type="InterPro" id="IPR036909">
    <property type="entry name" value="Cyt_c-like_dom_sf"/>
</dbReference>
<keyword evidence="10" id="KW-0732">Signal</keyword>
<evidence type="ECO:0000256" key="6">
    <source>
        <dbReference type="ARBA" id="ARBA00023004"/>
    </source>
</evidence>
<evidence type="ECO:0000256" key="9">
    <source>
        <dbReference type="SAM" id="Phobius"/>
    </source>
</evidence>
<feature type="chain" id="PRO_5045744322" evidence="10">
    <location>
        <begin position="21"/>
        <end position="253"/>
    </location>
</feature>
<protein>
    <submittedName>
        <fullName evidence="12">Cytochrome c</fullName>
    </submittedName>
</protein>
<keyword evidence="2 8" id="KW-0349">Heme</keyword>
<evidence type="ECO:0000256" key="3">
    <source>
        <dbReference type="ARBA" id="ARBA00022692"/>
    </source>
</evidence>
<accession>A0ABM8C1B1</accession>
<feature type="signal peptide" evidence="10">
    <location>
        <begin position="1"/>
        <end position="20"/>
    </location>
</feature>
<dbReference type="PROSITE" id="PS51007">
    <property type="entry name" value="CYTC"/>
    <property type="match status" value="1"/>
</dbReference>
<gene>
    <name evidence="12" type="primary">petC</name>
    <name evidence="12" type="ORF">MasN3_04530</name>
</gene>
<evidence type="ECO:0000256" key="7">
    <source>
        <dbReference type="ARBA" id="ARBA00023136"/>
    </source>
</evidence>
<evidence type="ECO:0000256" key="5">
    <source>
        <dbReference type="ARBA" id="ARBA00022989"/>
    </source>
</evidence>
<keyword evidence="7 9" id="KW-0472">Membrane</keyword>
<dbReference type="Proteomes" id="UP001163336">
    <property type="component" value="Chromosome"/>
</dbReference>
<proteinExistence type="predicted"/>
<organism evidence="12 13">
    <name type="scientific">Massilia varians</name>
    <dbReference type="NCBI Taxonomy" id="457921"/>
    <lineage>
        <taxon>Bacteria</taxon>
        <taxon>Pseudomonadati</taxon>
        <taxon>Pseudomonadota</taxon>
        <taxon>Betaproteobacteria</taxon>
        <taxon>Burkholderiales</taxon>
        <taxon>Oxalobacteraceae</taxon>
        <taxon>Telluria group</taxon>
        <taxon>Massilia</taxon>
    </lineage>
</organism>
<feature type="domain" description="Cytochrome c" evidence="11">
    <location>
        <begin position="37"/>
        <end position="216"/>
    </location>
</feature>
<dbReference type="PANTHER" id="PTHR10266:SF3">
    <property type="entry name" value="CYTOCHROME C1, HEME PROTEIN, MITOCHONDRIAL"/>
    <property type="match status" value="1"/>
</dbReference>
<keyword evidence="5 9" id="KW-1133">Transmembrane helix</keyword>
<sequence>MKFAKKLIAVLALVPGLAFAAEGGFPLEPAPARSDLASLQNGAKLFVNHCLNCHSASSMRYNRLRDIGLTEEQIKNNLLFSQDKVGGMMTTAMRPDDAKAWFGAVPPDLSVMARAKASPSGTGADYLYTYLRTFYKDDARPTGWNNMVVPNVAMPHVMWQEQGVRQAKFQDVPDPHEAGKTLHKFVGFEAVQPGTMTPQEFDTATADLVAYLVWMAEPAQDTRKKLGVIVLLFMTGFAFLAWLLNKSYWKEVK</sequence>
<evidence type="ECO:0000256" key="2">
    <source>
        <dbReference type="ARBA" id="ARBA00022617"/>
    </source>
</evidence>
<evidence type="ECO:0000256" key="8">
    <source>
        <dbReference type="PROSITE-ProRule" id="PRU00433"/>
    </source>
</evidence>
<evidence type="ECO:0000256" key="4">
    <source>
        <dbReference type="ARBA" id="ARBA00022723"/>
    </source>
</evidence>
<evidence type="ECO:0000313" key="12">
    <source>
        <dbReference type="EMBL" id="BDT56959.1"/>
    </source>
</evidence>
<reference evidence="12" key="1">
    <citation type="submission" date="2022-11" db="EMBL/GenBank/DDBJ databases">
        <title>Isolation and characterization of PLA-degrading bacterium Massilia sp. from Antarctic soil.</title>
        <authorList>
            <person name="Sato K."/>
            <person name="Gomez-Fuentes C."/>
            <person name="Ahmad S.A."/>
            <person name="Zulkharnain A."/>
        </authorList>
    </citation>
    <scope>NUCLEOTIDE SEQUENCE</scope>
    <source>
        <strain evidence="12">N-3</strain>
    </source>
</reference>
<keyword evidence="6 8" id="KW-0408">Iron</keyword>
<keyword evidence="13" id="KW-1185">Reference proteome</keyword>
<name>A0ABM8C1B1_9BURK</name>
<evidence type="ECO:0000313" key="13">
    <source>
        <dbReference type="Proteomes" id="UP001163336"/>
    </source>
</evidence>
<dbReference type="PANTHER" id="PTHR10266">
    <property type="entry name" value="CYTOCHROME C1"/>
    <property type="match status" value="1"/>
</dbReference>
<dbReference type="InterPro" id="IPR002326">
    <property type="entry name" value="Cyt_c1"/>
</dbReference>
<dbReference type="EMBL" id="AP026966">
    <property type="protein sequence ID" value="BDT56959.1"/>
    <property type="molecule type" value="Genomic_DNA"/>
</dbReference>
<dbReference type="InterPro" id="IPR009056">
    <property type="entry name" value="Cyt_c-like_dom"/>
</dbReference>
<evidence type="ECO:0000259" key="11">
    <source>
        <dbReference type="PROSITE" id="PS51007"/>
    </source>
</evidence>
<keyword evidence="4 8" id="KW-0479">Metal-binding</keyword>
<keyword evidence="3 9" id="KW-0812">Transmembrane</keyword>
<feature type="transmembrane region" description="Helical" evidence="9">
    <location>
        <begin position="226"/>
        <end position="244"/>
    </location>
</feature>
<evidence type="ECO:0000256" key="1">
    <source>
        <dbReference type="ARBA" id="ARBA00004370"/>
    </source>
</evidence>
<dbReference type="SUPFAM" id="SSF46626">
    <property type="entry name" value="Cytochrome c"/>
    <property type="match status" value="1"/>
</dbReference>
<dbReference type="Gene3D" id="1.10.760.10">
    <property type="entry name" value="Cytochrome c-like domain"/>
    <property type="match status" value="1"/>
</dbReference>